<sequence>MNEKLDKGFAINPSTAIKSSTELECPDSNCDSKLFFPTIRVRKISALLTETGKPGAFTVAGPLLCAKCRRELEDADFGYTSDEPEDNNGGDQTDDSPDLKNI</sequence>
<feature type="region of interest" description="Disordered" evidence="1">
    <location>
        <begin position="76"/>
        <end position="102"/>
    </location>
</feature>
<protein>
    <submittedName>
        <fullName evidence="2">Uncharacterized protein</fullName>
    </submittedName>
</protein>
<name>A0A0F9JH88_9ZZZZ</name>
<feature type="compositionally biased region" description="Acidic residues" evidence="1">
    <location>
        <begin position="82"/>
        <end position="96"/>
    </location>
</feature>
<accession>A0A0F9JH88</accession>
<evidence type="ECO:0000313" key="2">
    <source>
        <dbReference type="EMBL" id="KKL98347.1"/>
    </source>
</evidence>
<evidence type="ECO:0000256" key="1">
    <source>
        <dbReference type="SAM" id="MobiDB-lite"/>
    </source>
</evidence>
<dbReference type="EMBL" id="LAZR01017946">
    <property type="protein sequence ID" value="KKL98347.1"/>
    <property type="molecule type" value="Genomic_DNA"/>
</dbReference>
<organism evidence="2">
    <name type="scientific">marine sediment metagenome</name>
    <dbReference type="NCBI Taxonomy" id="412755"/>
    <lineage>
        <taxon>unclassified sequences</taxon>
        <taxon>metagenomes</taxon>
        <taxon>ecological metagenomes</taxon>
    </lineage>
</organism>
<dbReference type="AlphaFoldDB" id="A0A0F9JH88"/>
<gene>
    <name evidence="2" type="ORF">LCGC14_1825350</name>
</gene>
<comment type="caution">
    <text evidence="2">The sequence shown here is derived from an EMBL/GenBank/DDBJ whole genome shotgun (WGS) entry which is preliminary data.</text>
</comment>
<proteinExistence type="predicted"/>
<reference evidence="2" key="1">
    <citation type="journal article" date="2015" name="Nature">
        <title>Complex archaea that bridge the gap between prokaryotes and eukaryotes.</title>
        <authorList>
            <person name="Spang A."/>
            <person name="Saw J.H."/>
            <person name="Jorgensen S.L."/>
            <person name="Zaremba-Niedzwiedzka K."/>
            <person name="Martijn J."/>
            <person name="Lind A.E."/>
            <person name="van Eijk R."/>
            <person name="Schleper C."/>
            <person name="Guy L."/>
            <person name="Ettema T.J."/>
        </authorList>
    </citation>
    <scope>NUCLEOTIDE SEQUENCE</scope>
</reference>